<name>A0ABY2WY86_9RHOB</name>
<evidence type="ECO:0000313" key="2">
    <source>
        <dbReference type="Proteomes" id="UP001193035"/>
    </source>
</evidence>
<dbReference type="EMBL" id="VCPD01000003">
    <property type="protein sequence ID" value="TMV07538.1"/>
    <property type="molecule type" value="Genomic_DNA"/>
</dbReference>
<protein>
    <recommendedName>
        <fullName evidence="3">DUF2913 family protein</fullName>
    </recommendedName>
</protein>
<gene>
    <name evidence="1" type="ORF">FGK63_08685</name>
</gene>
<dbReference type="RefSeq" id="WP_138841246.1">
    <property type="nucleotide sequence ID" value="NZ_VCPD01000003.1"/>
</dbReference>
<sequence length="322" mass="36572">MKNASNDINQLFHERWLDFTYSFGNDGFFENGVERSMRAIAEICAIFFGEEHAAAGLNKMVRGPFPNWKESDKWDHILEEEFTSIHAETAIGQLLHDLTAYANFGIVVAPARDARQRETLLANQLETAERLLQLLPTDLWDLESEHLVTLVQKALARWKLDCGQYVNATELALLSGKALQTIKNKLAGKPAEIVGNQNRIDAREALGWLQTLRDFKPSIWREQDDSEALATIDRGLAEVLFLPVAKDGSVFHPGVQRDGKYLIDGEGVEREVNDFAEALQNLQLMTFPQWRRPTPEGVWTRVRATEWRRYSADEIEMMSAAS</sequence>
<reference evidence="1 2" key="1">
    <citation type="submission" date="2019-05" db="EMBL/GenBank/DDBJ databases">
        <title>Ruegeria sp. nov., isolated from tidal flat.</title>
        <authorList>
            <person name="Kim W."/>
        </authorList>
    </citation>
    <scope>NUCLEOTIDE SEQUENCE [LARGE SCALE GENOMIC DNA]</scope>
    <source>
        <strain evidence="1 2">CAU 1488</strain>
    </source>
</reference>
<dbReference type="Proteomes" id="UP001193035">
    <property type="component" value="Unassembled WGS sequence"/>
</dbReference>
<keyword evidence="2" id="KW-1185">Reference proteome</keyword>
<proteinExistence type="predicted"/>
<comment type="caution">
    <text evidence="1">The sequence shown here is derived from an EMBL/GenBank/DDBJ whole genome shotgun (WGS) entry which is preliminary data.</text>
</comment>
<organism evidence="1 2">
    <name type="scientific">Ruegeria sediminis</name>
    <dbReference type="NCBI Taxonomy" id="2583820"/>
    <lineage>
        <taxon>Bacteria</taxon>
        <taxon>Pseudomonadati</taxon>
        <taxon>Pseudomonadota</taxon>
        <taxon>Alphaproteobacteria</taxon>
        <taxon>Rhodobacterales</taxon>
        <taxon>Roseobacteraceae</taxon>
        <taxon>Ruegeria</taxon>
    </lineage>
</organism>
<accession>A0ABY2WY86</accession>
<evidence type="ECO:0000313" key="1">
    <source>
        <dbReference type="EMBL" id="TMV07538.1"/>
    </source>
</evidence>
<evidence type="ECO:0008006" key="3">
    <source>
        <dbReference type="Google" id="ProtNLM"/>
    </source>
</evidence>